<sequence>MDKNKFFKVGITGAVVTAICCVTPVLVILFGAFGIGAMVAYLDMILFPLLAVFLGMAGYGYWKRKQI</sequence>
<comment type="caution">
    <text evidence="2">The sequence shown here is derived from an EMBL/GenBank/DDBJ whole genome shotgun (WGS) entry which is preliminary data.</text>
</comment>
<name>A0ABW5BKJ9_9PROT</name>
<keyword evidence="3" id="KW-1185">Reference proteome</keyword>
<evidence type="ECO:0000256" key="1">
    <source>
        <dbReference type="SAM" id="Phobius"/>
    </source>
</evidence>
<accession>A0ABW5BKJ9</accession>
<keyword evidence="1" id="KW-0812">Transmembrane</keyword>
<protein>
    <submittedName>
        <fullName evidence="2">Mercury resistance system transport protein MerF</fullName>
    </submittedName>
</protein>
<evidence type="ECO:0000313" key="3">
    <source>
        <dbReference type="Proteomes" id="UP001597294"/>
    </source>
</evidence>
<proteinExistence type="predicted"/>
<keyword evidence="1" id="KW-0472">Membrane</keyword>
<dbReference type="RefSeq" id="WP_380251981.1">
    <property type="nucleotide sequence ID" value="NZ_JBHUII010000004.1"/>
</dbReference>
<dbReference type="InterPro" id="IPR021091">
    <property type="entry name" value="Mercury_ion_transport_MerF"/>
</dbReference>
<organism evidence="2 3">
    <name type="scientific">Kiloniella antarctica</name>
    <dbReference type="NCBI Taxonomy" id="1550907"/>
    <lineage>
        <taxon>Bacteria</taxon>
        <taxon>Pseudomonadati</taxon>
        <taxon>Pseudomonadota</taxon>
        <taxon>Alphaproteobacteria</taxon>
        <taxon>Rhodospirillales</taxon>
        <taxon>Kiloniellaceae</taxon>
        <taxon>Kiloniella</taxon>
    </lineage>
</organism>
<dbReference type="NCBIfam" id="NF033565">
    <property type="entry name" value="trans_MerF"/>
    <property type="match status" value="1"/>
</dbReference>
<feature type="transmembrane region" description="Helical" evidence="1">
    <location>
        <begin position="45"/>
        <end position="62"/>
    </location>
</feature>
<reference evidence="3" key="1">
    <citation type="journal article" date="2019" name="Int. J. Syst. Evol. Microbiol.">
        <title>The Global Catalogue of Microorganisms (GCM) 10K type strain sequencing project: providing services to taxonomists for standard genome sequencing and annotation.</title>
        <authorList>
            <consortium name="The Broad Institute Genomics Platform"/>
            <consortium name="The Broad Institute Genome Sequencing Center for Infectious Disease"/>
            <person name="Wu L."/>
            <person name="Ma J."/>
        </authorList>
    </citation>
    <scope>NUCLEOTIDE SEQUENCE [LARGE SCALE GENOMIC DNA]</scope>
    <source>
        <strain evidence="3">CGMCC 4.7192</strain>
    </source>
</reference>
<dbReference type="EMBL" id="JBHUII010000004">
    <property type="protein sequence ID" value="MFD2206422.1"/>
    <property type="molecule type" value="Genomic_DNA"/>
</dbReference>
<dbReference type="Proteomes" id="UP001597294">
    <property type="component" value="Unassembled WGS sequence"/>
</dbReference>
<evidence type="ECO:0000313" key="2">
    <source>
        <dbReference type="EMBL" id="MFD2206422.1"/>
    </source>
</evidence>
<dbReference type="Pfam" id="PF11431">
    <property type="entry name" value="Transport_MerF"/>
    <property type="match status" value="1"/>
</dbReference>
<feature type="transmembrane region" description="Helical" evidence="1">
    <location>
        <begin position="12"/>
        <end position="39"/>
    </location>
</feature>
<keyword evidence="1" id="KW-1133">Transmembrane helix</keyword>
<gene>
    <name evidence="2" type="primary">merF</name>
    <name evidence="2" type="ORF">ACFSKO_12390</name>
</gene>
<dbReference type="Gene3D" id="1.10.287.910">
    <property type="entry name" value="bacterial mercury transporter, merf"/>
    <property type="match status" value="1"/>
</dbReference>